<dbReference type="GO" id="GO:0000271">
    <property type="term" value="P:polysaccharide biosynthetic process"/>
    <property type="evidence" value="ECO:0007669"/>
    <property type="project" value="InterPro"/>
</dbReference>
<dbReference type="AlphaFoldDB" id="A0A2C8FG13"/>
<proteinExistence type="predicted"/>
<sequence length="670" mass="73826">MIGIFSRGMSRIPHLETLLGDEVRFRPGAPDGLSAIAGWGHKPTADKAKQMAAKWSLPYLAVEDGFLRSLGLGVQGHAPLSIIVDDVGVYYDATGPSQLENMIRDRDFSDAELRLARKAIEGIVANGVSKYNHAPELADDLPKNGCERVLLIDQTQNDASVKLGLADESTFLEMARAAREEHPKAEILIKVHPDVTSGKKVGYLAEADLSNVTVIDYDVNPLSLLKQVDHVYTVSSQMGFEALLRGVAVTCFGMPFYAGRGLTCDRLSLDRRSVGRSLEEVFAAAYICYARYLDPFTGQLSGIMESVQILADQKRHNDRNRGDWVCAGFSWWRRGFASHLFKSTDGNILFENTAVTTAVTAYDIGGRALVWSAKTPPGTWEACEDKDVTVIGVEDGFLRSTGLGSDFYWPYSLCMDSRGAYFDPSGPSDLEVILKEKQFDEQLVERATALRKKIVASGITKYNVGLTKEQVPFDSGGRQVVLVVGQVADDKSVELGGLGIASDRELLEAVRVNRPDAYLIYKPHPDVVSGNRDGGAFADEGRNVYDVILTDVGLNALFPVIDELHTLTSLSGFEALLRGISVYTYGGPFYAGWGLTEDRLDFPRRNRILALDELVAGVLILYPTYYDWRTEMFCGPEVVLQRLADGEEPRQGVVRRRMCRALQTVLNILP</sequence>
<protein>
    <submittedName>
        <fullName evidence="1">Capsule polysaccharide modification protein LipA</fullName>
    </submittedName>
</protein>
<geneLocation type="plasmid" evidence="2">
    <name>padpro</name>
</geneLocation>
<organism evidence="1 2">
    <name type="scientific">Pseudodesulfovibrio profundus</name>
    <dbReference type="NCBI Taxonomy" id="57320"/>
    <lineage>
        <taxon>Bacteria</taxon>
        <taxon>Pseudomonadati</taxon>
        <taxon>Thermodesulfobacteriota</taxon>
        <taxon>Desulfovibrionia</taxon>
        <taxon>Desulfovibrionales</taxon>
        <taxon>Desulfovibrionaceae</taxon>
    </lineage>
</organism>
<keyword evidence="2" id="KW-1185">Reference proteome</keyword>
<reference evidence="2" key="1">
    <citation type="submission" date="2017-09" db="EMBL/GenBank/DDBJ databases">
        <authorList>
            <person name="Regsiter A."/>
            <person name="William W."/>
        </authorList>
    </citation>
    <scope>NUCLEOTIDE SEQUENCE [LARGE SCALE GENOMIC DNA]</scope>
    <source>
        <strain evidence="2">500-1</strain>
        <plasmid evidence="2">padpro</plasmid>
    </source>
</reference>
<evidence type="ECO:0000313" key="2">
    <source>
        <dbReference type="Proteomes" id="UP000219215"/>
    </source>
</evidence>
<dbReference type="RefSeq" id="WP_097013820.1">
    <property type="nucleotide sequence ID" value="NZ_LT907976.1"/>
</dbReference>
<dbReference type="Proteomes" id="UP000219215">
    <property type="component" value="Plasmid paDPRO"/>
</dbReference>
<evidence type="ECO:0000313" key="1">
    <source>
        <dbReference type="EMBL" id="SOB62129.1"/>
    </source>
</evidence>
<dbReference type="OrthoDB" id="543755at2"/>
<dbReference type="CDD" id="cd16439">
    <property type="entry name" value="beta_Kdo_transferase_KpsC_2"/>
    <property type="match status" value="1"/>
</dbReference>
<name>A0A2C8FG13_9BACT</name>
<dbReference type="EMBL" id="LT907976">
    <property type="protein sequence ID" value="SOB62129.1"/>
    <property type="molecule type" value="Genomic_DNA"/>
</dbReference>
<dbReference type="KEGG" id="pprf:DPRO_PA0005"/>
<keyword evidence="1" id="KW-0614">Plasmid</keyword>
<gene>
    <name evidence="1" type="primary">lipA</name>
    <name evidence="1" type="ORF">DPRO_PA0005</name>
</gene>
<dbReference type="CDD" id="cd16440">
    <property type="entry name" value="beta_Kdo_transferase_KpsC_1"/>
    <property type="match status" value="1"/>
</dbReference>
<dbReference type="InterPro" id="IPR007833">
    <property type="entry name" value="Capsule_polysaccharide_synth"/>
</dbReference>
<accession>A0A2C8FG13</accession>
<dbReference type="GO" id="GO:0015774">
    <property type="term" value="P:polysaccharide transport"/>
    <property type="evidence" value="ECO:0007669"/>
    <property type="project" value="InterPro"/>
</dbReference>
<dbReference type="Pfam" id="PF05159">
    <property type="entry name" value="Capsule_synth"/>
    <property type="match status" value="3"/>
</dbReference>